<evidence type="ECO:0000256" key="15">
    <source>
        <dbReference type="ARBA" id="ARBA00034104"/>
    </source>
</evidence>
<keyword evidence="4 19" id="KW-0812">Transmembrane</keyword>
<feature type="binding site" evidence="16">
    <location>
        <position position="200"/>
    </location>
    <ligand>
        <name>L-glutamate</name>
        <dbReference type="ChEBI" id="CHEBI:29985"/>
    </ligand>
</feature>
<evidence type="ECO:0000256" key="3">
    <source>
        <dbReference type="ARBA" id="ARBA00022475"/>
    </source>
</evidence>
<evidence type="ECO:0000259" key="20">
    <source>
        <dbReference type="SMART" id="SM00079"/>
    </source>
</evidence>
<feature type="transmembrane region" description="Helical" evidence="19">
    <location>
        <begin position="241"/>
        <end position="259"/>
    </location>
</feature>
<dbReference type="KEGG" id="muo:115482402"/>
<accession>A0A6P7ZXP3</accession>
<dbReference type="GO" id="GO:0038023">
    <property type="term" value="F:signaling receptor activity"/>
    <property type="evidence" value="ECO:0007669"/>
    <property type="project" value="InterPro"/>
</dbReference>
<dbReference type="Pfam" id="PF00060">
    <property type="entry name" value="Lig_chan"/>
    <property type="match status" value="1"/>
</dbReference>
<dbReference type="SMART" id="SM00079">
    <property type="entry name" value="PBPe"/>
    <property type="match status" value="1"/>
</dbReference>
<dbReference type="GeneID" id="115482402"/>
<dbReference type="Proteomes" id="UP000515156">
    <property type="component" value="Chromosome 13"/>
</dbReference>
<comment type="caution">
    <text evidence="19">Lacks conserved residue(s) required for the propagation of feature annotation.</text>
</comment>
<evidence type="ECO:0000256" key="8">
    <source>
        <dbReference type="ARBA" id="ARBA00023065"/>
    </source>
</evidence>
<feature type="disulfide bond" evidence="18">
    <location>
        <begin position="422"/>
        <end position="475"/>
    </location>
</feature>
<feature type="binding site" evidence="16">
    <location>
        <position position="195"/>
    </location>
    <ligand>
        <name>L-glutamate</name>
        <dbReference type="ChEBI" id="CHEBI:29985"/>
    </ligand>
</feature>
<keyword evidence="13 19" id="KW-1071">Ligand-gated ion channel</keyword>
<feature type="binding site" evidence="16">
    <location>
        <position position="361"/>
    </location>
    <ligand>
        <name>L-glutamate</name>
        <dbReference type="ChEBI" id="CHEBI:29985"/>
    </ligand>
</feature>
<gene>
    <name evidence="23" type="primary">LOC115482402</name>
</gene>
<evidence type="ECO:0000256" key="12">
    <source>
        <dbReference type="ARBA" id="ARBA00023257"/>
    </source>
</evidence>
<evidence type="ECO:0000256" key="11">
    <source>
        <dbReference type="ARBA" id="ARBA00023180"/>
    </source>
</evidence>
<feature type="site" description="Interaction with the cone snail toxin Con-ikot-ikot" evidence="17">
    <location>
        <position position="367"/>
    </location>
</feature>
<organism evidence="22 23">
    <name type="scientific">Microcaecilia unicolor</name>
    <dbReference type="NCBI Taxonomy" id="1415580"/>
    <lineage>
        <taxon>Eukaryota</taxon>
        <taxon>Metazoa</taxon>
        <taxon>Chordata</taxon>
        <taxon>Craniata</taxon>
        <taxon>Vertebrata</taxon>
        <taxon>Euteleostomi</taxon>
        <taxon>Amphibia</taxon>
        <taxon>Gymnophiona</taxon>
        <taxon>Siphonopidae</taxon>
        <taxon>Microcaecilia</taxon>
    </lineage>
</organism>
<dbReference type="PANTHER" id="PTHR18966">
    <property type="entry name" value="IONOTROPIC GLUTAMATE RECEPTOR"/>
    <property type="match status" value="1"/>
</dbReference>
<keyword evidence="11" id="KW-0325">Glycoprotein</keyword>
<keyword evidence="10 19" id="KW-0675">Receptor</keyword>
<feature type="transmembrane region" description="Helical" evidence="19">
    <location>
        <begin position="494"/>
        <end position="514"/>
    </location>
</feature>
<evidence type="ECO:0000256" key="5">
    <source>
        <dbReference type="ARBA" id="ARBA00022729"/>
    </source>
</evidence>
<dbReference type="InterPro" id="IPR001508">
    <property type="entry name" value="Iono_Glu_rcpt_met"/>
</dbReference>
<evidence type="ECO:0000256" key="10">
    <source>
        <dbReference type="ARBA" id="ARBA00023170"/>
    </source>
</evidence>
<evidence type="ECO:0000256" key="16">
    <source>
        <dbReference type="PIRSR" id="PIRSR601508-1"/>
    </source>
</evidence>
<keyword evidence="9 19" id="KW-0472">Membrane</keyword>
<dbReference type="InterPro" id="IPR015683">
    <property type="entry name" value="Ionotropic_Glu_rcpt"/>
</dbReference>
<feature type="domain" description="Ionotropic glutamate receptor C-terminal" evidence="20">
    <location>
        <begin position="118"/>
        <end position="473"/>
    </location>
</feature>
<feature type="binding site" evidence="16">
    <location>
        <position position="410"/>
    </location>
    <ligand>
        <name>L-glutamate</name>
        <dbReference type="ChEBI" id="CHEBI:29985"/>
    </ligand>
</feature>
<feature type="transmembrane region" description="Helical" evidence="19">
    <location>
        <begin position="62"/>
        <end position="87"/>
    </location>
</feature>
<dbReference type="AlphaFoldDB" id="A0A6P7ZXP3"/>
<keyword evidence="5" id="KW-0732">Signal</keyword>
<dbReference type="SMART" id="SM00918">
    <property type="entry name" value="Lig_chan-Glu_bd"/>
    <property type="match status" value="1"/>
</dbReference>
<evidence type="ECO:0000313" key="23">
    <source>
        <dbReference type="RefSeq" id="XP_030078010.1"/>
    </source>
</evidence>
<dbReference type="PRINTS" id="PR00177">
    <property type="entry name" value="NMDARECEPTOR"/>
</dbReference>
<evidence type="ECO:0000256" key="17">
    <source>
        <dbReference type="PIRSR" id="PIRSR601508-2"/>
    </source>
</evidence>
<feature type="binding site" evidence="16">
    <location>
        <position position="193"/>
    </location>
    <ligand>
        <name>L-glutamate</name>
        <dbReference type="ChEBI" id="CHEBI:29985"/>
    </ligand>
</feature>
<feature type="transmembrane region" description="Helical" evidence="19">
    <location>
        <begin position="279"/>
        <end position="295"/>
    </location>
</feature>
<comment type="subcellular location">
    <subcellularLocation>
        <location evidence="15 19">Postsynaptic cell membrane</location>
        <topology evidence="15 19">Multi-pass membrane protein</topology>
    </subcellularLocation>
</comment>
<keyword evidence="3 19" id="KW-1003">Cell membrane</keyword>
<dbReference type="GO" id="GO:0045211">
    <property type="term" value="C:postsynaptic membrane"/>
    <property type="evidence" value="ECO:0007669"/>
    <property type="project" value="UniProtKB-SubCell"/>
</dbReference>
<keyword evidence="14 19" id="KW-0407">Ion channel</keyword>
<evidence type="ECO:0000256" key="4">
    <source>
        <dbReference type="ARBA" id="ARBA00022692"/>
    </source>
</evidence>
<sequence length="555" mass="61648">MDELAKISKHPLVEKPSQITLDSLWNAMVSVDISVAALVKFAQGHLQSYSSNFPEKESRNGLPLLLLPLQMAKVFGLLVCVAAVLLLKVFVPAGAQESQAVLDETEKNGRSKRQSQQILTVTTILERPFAMSKGSELEGYCIDLLSKLSEKLGFKYLVATVKDGRYGMRDNDGNWNGMVGEIIRKEADLAVAPLTITSVREQTISFTKPFIQTGISILLKRDTTAEGPFFFHFLNPFSKETWVSIVIAYLATCICLFLVGRLSPIEWKEPQSEKNKFTFLNSLWFGAGALTLQGAEPHPKAFSARIIATVWWIFTVVLLAAYIANFAAFLNYESHQMPTIQTFEDLVKQKSIEFGTLNGSSTYNFFKNSKHPTFQMIYEHMEKRKDYAYVKTFEEGVQRVKESKYALLGESVMQDLAVAKHCDLIRAPEIIGARGYGIAAAQDSPLIKNLSVEVLALSESGHLDYLYKKWWQSSCSEKGSTGWVPLQAQTLGGIFLLLAVGLVLGVIASLIELVNKARHSAGQQNKSCCSALSEELGRRFKGGTESQENTEKVQP</sequence>
<evidence type="ECO:0000256" key="1">
    <source>
        <dbReference type="ARBA" id="ARBA00008685"/>
    </source>
</evidence>
<proteinExistence type="inferred from homology"/>
<keyword evidence="12 19" id="KW-0628">Postsynaptic cell membrane</keyword>
<keyword evidence="6 19" id="KW-1133">Transmembrane helix</keyword>
<dbReference type="InterPro" id="IPR001320">
    <property type="entry name" value="Iontro_rcpt_C"/>
</dbReference>
<name>A0A6P7ZXP3_9AMPH</name>
<keyword evidence="18" id="KW-1015">Disulfide bond</keyword>
<dbReference type="OrthoDB" id="5984008at2759"/>
<feature type="site" description="Crucial to convey clamshell closure to channel opening" evidence="17">
    <location>
        <position position="340"/>
    </location>
</feature>
<keyword evidence="2 19" id="KW-0813">Transport</keyword>
<evidence type="ECO:0000256" key="2">
    <source>
        <dbReference type="ARBA" id="ARBA00022448"/>
    </source>
</evidence>
<comment type="similarity">
    <text evidence="1 19">Belongs to the glutamate-gated ion channel (TC 1.A.10.1) family.</text>
</comment>
<dbReference type="Gene3D" id="3.40.190.10">
    <property type="entry name" value="Periplasmic binding protein-like II"/>
    <property type="match status" value="1"/>
</dbReference>
<dbReference type="FunFam" id="3.40.190.10:FF:000364">
    <property type="entry name" value="Si:dkey-183j2.10"/>
    <property type="match status" value="1"/>
</dbReference>
<evidence type="ECO:0000259" key="21">
    <source>
        <dbReference type="SMART" id="SM00918"/>
    </source>
</evidence>
<feature type="transmembrane region" description="Helical" evidence="19">
    <location>
        <begin position="307"/>
        <end position="330"/>
    </location>
</feature>
<dbReference type="InterPro" id="IPR019594">
    <property type="entry name" value="Glu/Gly-bd"/>
</dbReference>
<dbReference type="RefSeq" id="XP_030078010.1">
    <property type="nucleotide sequence ID" value="XM_030222150.1"/>
</dbReference>
<dbReference type="SUPFAM" id="SSF53850">
    <property type="entry name" value="Periplasmic binding protein-like II"/>
    <property type="match status" value="1"/>
</dbReference>
<reference evidence="23" key="1">
    <citation type="submission" date="2025-08" db="UniProtKB">
        <authorList>
            <consortium name="RefSeq"/>
        </authorList>
    </citation>
    <scope>IDENTIFICATION</scope>
</reference>
<dbReference type="FunFam" id="1.10.287.70:FF:000143">
    <property type="entry name" value="Probable glutamate receptor"/>
    <property type="match status" value="1"/>
</dbReference>
<dbReference type="Pfam" id="PF10613">
    <property type="entry name" value="Lig_chan-Glu_bd"/>
    <property type="match status" value="1"/>
</dbReference>
<keyword evidence="8 19" id="KW-0406">Ion transport</keyword>
<dbReference type="Gene3D" id="1.10.287.70">
    <property type="match status" value="1"/>
</dbReference>
<dbReference type="GO" id="GO:0015276">
    <property type="term" value="F:ligand-gated monoatomic ion channel activity"/>
    <property type="evidence" value="ECO:0007669"/>
    <property type="project" value="InterPro"/>
</dbReference>
<keyword evidence="22" id="KW-1185">Reference proteome</keyword>
<dbReference type="SUPFAM" id="SSF81324">
    <property type="entry name" value="Voltage-gated potassium channels"/>
    <property type="match status" value="1"/>
</dbReference>
<evidence type="ECO:0000313" key="22">
    <source>
        <dbReference type="Proteomes" id="UP000515156"/>
    </source>
</evidence>
<evidence type="ECO:0000256" key="9">
    <source>
        <dbReference type="ARBA" id="ARBA00023136"/>
    </source>
</evidence>
<evidence type="ECO:0000256" key="7">
    <source>
        <dbReference type="ARBA" id="ARBA00023018"/>
    </source>
</evidence>
<keyword evidence="7 19" id="KW-0770">Synapse</keyword>
<evidence type="ECO:0000256" key="6">
    <source>
        <dbReference type="ARBA" id="ARBA00022989"/>
    </source>
</evidence>
<feature type="domain" description="Ionotropic glutamate receptor L-glutamate and glycine-binding" evidence="21">
    <location>
        <begin position="128"/>
        <end position="184"/>
    </location>
</feature>
<evidence type="ECO:0000256" key="18">
    <source>
        <dbReference type="PIRSR" id="PIRSR601508-3"/>
    </source>
</evidence>
<evidence type="ECO:0000256" key="14">
    <source>
        <dbReference type="ARBA" id="ARBA00023303"/>
    </source>
</evidence>
<comment type="function">
    <text evidence="19">Receptor for glutamate that functions as a ligand-gated ion channel in the central nervous system and plays an important role in excitatory synaptic transmission. L-glutamate acts as an excitatory neurotransmitter at many synapses in the central nervous system.</text>
</comment>
<feature type="binding site" evidence="16">
    <location>
        <position position="362"/>
    </location>
    <ligand>
        <name>L-glutamate</name>
        <dbReference type="ChEBI" id="CHEBI:29985"/>
    </ligand>
</feature>
<evidence type="ECO:0000256" key="19">
    <source>
        <dbReference type="RuleBase" id="RU367118"/>
    </source>
</evidence>
<evidence type="ECO:0000256" key="13">
    <source>
        <dbReference type="ARBA" id="ARBA00023286"/>
    </source>
</evidence>
<dbReference type="InParanoid" id="A0A6P7ZXP3"/>
<protein>
    <recommendedName>
        <fullName evidence="19">Glutamate receptor</fullName>
    </recommendedName>
</protein>
<feature type="site" description="Interaction with the cone snail toxin Con-ikot-ikot" evidence="17">
    <location>
        <position position="169"/>
    </location>
</feature>